<dbReference type="Pfam" id="PF09428">
    <property type="entry name" value="DUF2011"/>
    <property type="match status" value="1"/>
</dbReference>
<dbReference type="SUPFAM" id="SSF50465">
    <property type="entry name" value="EF-Tu/eEF-1alpha/eIF2-gamma C-terminal domain"/>
    <property type="match status" value="1"/>
</dbReference>
<dbReference type="PANTHER" id="PTHR23115">
    <property type="entry name" value="TRANSLATION FACTOR"/>
    <property type="match status" value="1"/>
</dbReference>
<evidence type="ECO:0000313" key="12">
    <source>
        <dbReference type="Proteomes" id="UP000650833"/>
    </source>
</evidence>
<evidence type="ECO:0000313" key="11">
    <source>
        <dbReference type="EMBL" id="KAG2202724.1"/>
    </source>
</evidence>
<evidence type="ECO:0000256" key="9">
    <source>
        <dbReference type="SAM" id="MobiDB-lite"/>
    </source>
</evidence>
<gene>
    <name evidence="11" type="ORF">INT46_003232</name>
</gene>
<dbReference type="CDD" id="cd03705">
    <property type="entry name" value="EF1_alpha_III"/>
    <property type="match status" value="1"/>
</dbReference>
<dbReference type="OrthoDB" id="342024at2759"/>
<dbReference type="GO" id="GO:0003746">
    <property type="term" value="F:translation elongation factor activity"/>
    <property type="evidence" value="ECO:0007669"/>
    <property type="project" value="UniProtKB-KW"/>
</dbReference>
<dbReference type="InterPro" id="IPR031157">
    <property type="entry name" value="G_TR_CS"/>
</dbReference>
<dbReference type="InterPro" id="IPR050100">
    <property type="entry name" value="TRAFAC_GTPase_members"/>
</dbReference>
<evidence type="ECO:0000256" key="1">
    <source>
        <dbReference type="ARBA" id="ARBA00004496"/>
    </source>
</evidence>
<evidence type="ECO:0000256" key="4">
    <source>
        <dbReference type="ARBA" id="ARBA00022490"/>
    </source>
</evidence>
<feature type="region of interest" description="Disordered" evidence="9">
    <location>
        <begin position="227"/>
        <end position="251"/>
    </location>
</feature>
<evidence type="ECO:0000256" key="6">
    <source>
        <dbReference type="ARBA" id="ARBA00022768"/>
    </source>
</evidence>
<dbReference type="InterPro" id="IPR009000">
    <property type="entry name" value="Transl_B-barrel_sf"/>
</dbReference>
<feature type="compositionally biased region" description="Basic residues" evidence="9">
    <location>
        <begin position="173"/>
        <end position="183"/>
    </location>
</feature>
<dbReference type="PRINTS" id="PR00315">
    <property type="entry name" value="ELONGATNFCT"/>
</dbReference>
<protein>
    <recommendedName>
        <fullName evidence="10">Tr-type G domain-containing protein</fullName>
    </recommendedName>
</protein>
<dbReference type="GO" id="GO:0003924">
    <property type="term" value="F:GTPase activity"/>
    <property type="evidence" value="ECO:0007669"/>
    <property type="project" value="InterPro"/>
</dbReference>
<dbReference type="GO" id="GO:0005737">
    <property type="term" value="C:cytoplasm"/>
    <property type="evidence" value="ECO:0007669"/>
    <property type="project" value="UniProtKB-SubCell"/>
</dbReference>
<dbReference type="InterPro" id="IPR054696">
    <property type="entry name" value="GTP-eEF1A_C"/>
</dbReference>
<dbReference type="FunFam" id="2.40.30.10:FF:000003">
    <property type="entry name" value="Elongation factor 1-alpha"/>
    <property type="match status" value="1"/>
</dbReference>
<dbReference type="Pfam" id="PF22594">
    <property type="entry name" value="GTP-eEF1A_C"/>
    <property type="match status" value="1"/>
</dbReference>
<dbReference type="InterPro" id="IPR000795">
    <property type="entry name" value="T_Tr_GTP-bd_dom"/>
</dbReference>
<keyword evidence="5" id="KW-0547">Nucleotide-binding</keyword>
<sequence length="714" mass="79093">MGYENKVSNRVKSELEHETQTSIRDEIFEQQNVDDEALKEEADRMDVLMRNLIGSTEDDEDVEDKKEEANDMEVEQEEEFSFRLFASEPVATVTITDGIDNTDDLSKAIADQQIYEFDETDPEFVTKVEQVAVDYDTIMKQSKIPYPAATYPRRILHLLSPEDQKKKDDAEKKKVHKKRKSKKCRDFEKAVKEGQIKLSPKMRNPATPDGWPGWPGNLTRVAIINYQPSNRKRDSGRGGFRGRGSSRGGTMAGRVAMGKEKTHVNVVVIGHVDSGKSTTTGHLIYKCGGIDKRTIEKFEKEAAELGKGSFKYAWVLDKLKAERERGITIDIALWKFETPKYNVTVIDAPGHRDFIKNMITGTSQADCAILIIAGGTGEFEAGISKDGQTREHALLAFTLGVRQLIVAINKMDTTKWSQSRYEEIVKEVSSFIKKIGFNPKSVPFVPISGWHGDNMLDESNNMPWFKGWNKETKAGSKTGKTLLEAIDAIEPPVRPSDKPLRLPLQDVYKIGGIGTVPVGRVETGVIKAGMVVNFAPAAVTTEVKSVEMHHETLSEGLPGDNVGFNVKNVSVKDIRRGNVCSDSKNDPAKESGSFLAQVIILNHPGQISAGYAPVLDCHTAHIACKFSELVEKIDRRSGKKMEDAPKFVKSGDSAIVKMVPSKPMCVEAYTDYPPLGRFAVRDMRQTVAVGVIKSVEKVDKAGKVTKAAAKASKK</sequence>
<dbReference type="Gene3D" id="3.40.50.300">
    <property type="entry name" value="P-loop containing nucleotide triphosphate hydrolases"/>
    <property type="match status" value="1"/>
</dbReference>
<dbReference type="Proteomes" id="UP000650833">
    <property type="component" value="Unassembled WGS sequence"/>
</dbReference>
<dbReference type="Pfam" id="PF00009">
    <property type="entry name" value="GTP_EFTU"/>
    <property type="match status" value="1"/>
</dbReference>
<dbReference type="GO" id="GO:0005525">
    <property type="term" value="F:GTP binding"/>
    <property type="evidence" value="ECO:0007669"/>
    <property type="project" value="UniProtKB-KW"/>
</dbReference>
<dbReference type="InterPro" id="IPR027417">
    <property type="entry name" value="P-loop_NTPase"/>
</dbReference>
<proteinExistence type="inferred from homology"/>
<feature type="compositionally biased region" description="Basic and acidic residues" evidence="9">
    <location>
        <begin position="160"/>
        <end position="172"/>
    </location>
</feature>
<reference evidence="11" key="1">
    <citation type="submission" date="2020-12" db="EMBL/GenBank/DDBJ databases">
        <title>Metabolic potential, ecology and presence of endohyphal bacteria is reflected in genomic diversity of Mucoromycotina.</title>
        <authorList>
            <person name="Muszewska A."/>
            <person name="Okrasinska A."/>
            <person name="Steczkiewicz K."/>
            <person name="Drgas O."/>
            <person name="Orlowska M."/>
            <person name="Perlinska-Lenart U."/>
            <person name="Aleksandrzak-Piekarczyk T."/>
            <person name="Szatraj K."/>
            <person name="Zielenkiewicz U."/>
            <person name="Pilsyk S."/>
            <person name="Malc E."/>
            <person name="Mieczkowski P."/>
            <person name="Kruszewska J.S."/>
            <person name="Biernat P."/>
            <person name="Pawlowska J."/>
        </authorList>
    </citation>
    <scope>NUCLEOTIDE SEQUENCE</scope>
    <source>
        <strain evidence="11">CBS 226.32</strain>
    </source>
</reference>
<dbReference type="HAMAP" id="MF_00118_A">
    <property type="entry name" value="EF_Tu_A"/>
    <property type="match status" value="1"/>
</dbReference>
<keyword evidence="6" id="KW-0251">Elongation factor</keyword>
<name>A0A8H7R1E0_9FUNG</name>
<keyword evidence="4" id="KW-0963">Cytoplasm</keyword>
<feature type="compositionally biased region" description="Gly residues" evidence="9">
    <location>
        <begin position="237"/>
        <end position="251"/>
    </location>
</feature>
<comment type="subcellular location">
    <subcellularLocation>
        <location evidence="1">Cytoplasm</location>
    </subcellularLocation>
</comment>
<keyword evidence="3" id="KW-0488">Methylation</keyword>
<dbReference type="InterPro" id="IPR018555">
    <property type="entry name" value="C630.06c-like"/>
</dbReference>
<dbReference type="NCBIfam" id="NF008969">
    <property type="entry name" value="PRK12317.1"/>
    <property type="match status" value="1"/>
</dbReference>
<dbReference type="InterPro" id="IPR009001">
    <property type="entry name" value="Transl_elong_EF1A/Init_IF2_C"/>
</dbReference>
<dbReference type="Gene3D" id="2.40.30.10">
    <property type="entry name" value="Translation factors"/>
    <property type="match status" value="2"/>
</dbReference>
<dbReference type="CDD" id="cd03693">
    <property type="entry name" value="EF1_alpha_II"/>
    <property type="match status" value="1"/>
</dbReference>
<dbReference type="PROSITE" id="PS51722">
    <property type="entry name" value="G_TR_2"/>
    <property type="match status" value="1"/>
</dbReference>
<dbReference type="FunFam" id="3.40.50.300:FF:000211">
    <property type="entry name" value="Elongation factor 1-alpha"/>
    <property type="match status" value="1"/>
</dbReference>
<dbReference type="FunFam" id="2.40.30.10:FF:000005">
    <property type="entry name" value="Elongation factor 1-alpha"/>
    <property type="match status" value="1"/>
</dbReference>
<accession>A0A8H7R1E0</accession>
<feature type="region of interest" description="Disordered" evidence="9">
    <location>
        <begin position="1"/>
        <end position="28"/>
    </location>
</feature>
<evidence type="ECO:0000256" key="5">
    <source>
        <dbReference type="ARBA" id="ARBA00022741"/>
    </source>
</evidence>
<dbReference type="Pfam" id="PF03144">
    <property type="entry name" value="GTP_EFTU_D2"/>
    <property type="match status" value="1"/>
</dbReference>
<feature type="region of interest" description="Disordered" evidence="9">
    <location>
        <begin position="159"/>
        <end position="186"/>
    </location>
</feature>
<evidence type="ECO:0000256" key="3">
    <source>
        <dbReference type="ARBA" id="ARBA00022481"/>
    </source>
</evidence>
<feature type="compositionally biased region" description="Polar residues" evidence="9">
    <location>
        <begin position="1"/>
        <end position="10"/>
    </location>
</feature>
<comment type="caution">
    <text evidence="11">The sequence shown here is derived from an EMBL/GenBank/DDBJ whole genome shotgun (WGS) entry which is preliminary data.</text>
</comment>
<dbReference type="AlphaFoldDB" id="A0A8H7R1E0"/>
<dbReference type="InterPro" id="IPR004539">
    <property type="entry name" value="Transl_elong_EF1A_euk/arc"/>
</dbReference>
<feature type="region of interest" description="Disordered" evidence="9">
    <location>
        <begin position="52"/>
        <end position="71"/>
    </location>
</feature>
<feature type="domain" description="Tr-type G" evidence="10">
    <location>
        <begin position="261"/>
        <end position="496"/>
    </location>
</feature>
<dbReference type="PROSITE" id="PS00301">
    <property type="entry name" value="G_TR_1"/>
    <property type="match status" value="1"/>
</dbReference>
<evidence type="ECO:0000259" key="10">
    <source>
        <dbReference type="PROSITE" id="PS51722"/>
    </source>
</evidence>
<dbReference type="CDD" id="cd01883">
    <property type="entry name" value="EF1_alpha"/>
    <property type="match status" value="1"/>
</dbReference>
<keyword evidence="8" id="KW-0342">GTP-binding</keyword>
<dbReference type="NCBIfam" id="TIGR00483">
    <property type="entry name" value="EF-1_alpha"/>
    <property type="match status" value="1"/>
</dbReference>
<dbReference type="SUPFAM" id="SSF52540">
    <property type="entry name" value="P-loop containing nucleoside triphosphate hydrolases"/>
    <property type="match status" value="1"/>
</dbReference>
<organism evidence="11 12">
    <name type="scientific">Mucor plumbeus</name>
    <dbReference type="NCBI Taxonomy" id="97098"/>
    <lineage>
        <taxon>Eukaryota</taxon>
        <taxon>Fungi</taxon>
        <taxon>Fungi incertae sedis</taxon>
        <taxon>Mucoromycota</taxon>
        <taxon>Mucoromycotina</taxon>
        <taxon>Mucoromycetes</taxon>
        <taxon>Mucorales</taxon>
        <taxon>Mucorineae</taxon>
        <taxon>Mucoraceae</taxon>
        <taxon>Mucor</taxon>
    </lineage>
</organism>
<dbReference type="EMBL" id="JAEPRC010000250">
    <property type="protein sequence ID" value="KAG2202724.1"/>
    <property type="molecule type" value="Genomic_DNA"/>
</dbReference>
<evidence type="ECO:0000256" key="7">
    <source>
        <dbReference type="ARBA" id="ARBA00022917"/>
    </source>
</evidence>
<comment type="similarity">
    <text evidence="2">Belongs to the TRAFAC class translation factor GTPase superfamily. Classic translation factor GTPase family. EF-Tu/EF-1A subfamily.</text>
</comment>
<keyword evidence="12" id="KW-1185">Reference proteome</keyword>
<feature type="compositionally biased region" description="Basic and acidic residues" evidence="9">
    <location>
        <begin position="11"/>
        <end position="27"/>
    </location>
</feature>
<keyword evidence="7" id="KW-0648">Protein biosynthesis</keyword>
<dbReference type="InterPro" id="IPR004161">
    <property type="entry name" value="EFTu-like_2"/>
</dbReference>
<evidence type="ECO:0000256" key="8">
    <source>
        <dbReference type="ARBA" id="ARBA00023134"/>
    </source>
</evidence>
<evidence type="ECO:0000256" key="2">
    <source>
        <dbReference type="ARBA" id="ARBA00007249"/>
    </source>
</evidence>
<dbReference type="SUPFAM" id="SSF50447">
    <property type="entry name" value="Translation proteins"/>
    <property type="match status" value="1"/>
</dbReference>